<evidence type="ECO:0000313" key="3">
    <source>
        <dbReference type="Proteomes" id="UP000282312"/>
    </source>
</evidence>
<dbReference type="OrthoDB" id="9768851at2"/>
<dbReference type="GO" id="GO:0016491">
    <property type="term" value="F:oxidoreductase activity"/>
    <property type="evidence" value="ECO:0007669"/>
    <property type="project" value="InterPro"/>
</dbReference>
<dbReference type="InterPro" id="IPR044477">
    <property type="entry name" value="FDH-like"/>
</dbReference>
<comment type="caution">
    <text evidence="2">The sequence shown here is derived from an EMBL/GenBank/DDBJ whole genome shotgun (WGS) entry which is preliminary data.</text>
</comment>
<dbReference type="PANTHER" id="PTHR42686:SF1">
    <property type="entry name" value="GH17980P-RELATED"/>
    <property type="match status" value="1"/>
</dbReference>
<dbReference type="InterPro" id="IPR036812">
    <property type="entry name" value="NAD(P)_OxRdtase_dom_sf"/>
</dbReference>
<dbReference type="GO" id="GO:0005829">
    <property type="term" value="C:cytosol"/>
    <property type="evidence" value="ECO:0007669"/>
    <property type="project" value="TreeGrafter"/>
</dbReference>
<name>A0A3N9WR73_9ACTN</name>
<reference evidence="2 3" key="1">
    <citation type="submission" date="2018-05" db="EMBL/GenBank/DDBJ databases">
        <title>Micromonospora from Atacama Desert.</title>
        <authorList>
            <person name="Carro L."/>
            <person name="Goodfellow M."/>
            <person name="Klenk H.-P."/>
        </authorList>
    </citation>
    <scope>NUCLEOTIDE SEQUENCE [LARGE SCALE GENOMIC DNA]</scope>
    <source>
        <strain evidence="2 3">LB39</strain>
    </source>
</reference>
<dbReference type="CDD" id="cd19162">
    <property type="entry name" value="AKR_FDH"/>
    <property type="match status" value="1"/>
</dbReference>
<proteinExistence type="predicted"/>
<dbReference type="InterPro" id="IPR023210">
    <property type="entry name" value="NADP_OxRdtase_dom"/>
</dbReference>
<dbReference type="Gene3D" id="3.20.20.100">
    <property type="entry name" value="NADP-dependent oxidoreductase domain"/>
    <property type="match status" value="1"/>
</dbReference>
<protein>
    <submittedName>
        <fullName evidence="2">Aldo/keto reductase</fullName>
    </submittedName>
</protein>
<dbReference type="PANTHER" id="PTHR42686">
    <property type="entry name" value="GH17980P-RELATED"/>
    <property type="match status" value="1"/>
</dbReference>
<dbReference type="RefSeq" id="WP_124772749.1">
    <property type="nucleotide sequence ID" value="NZ_QGSZ01000194.1"/>
</dbReference>
<accession>A0A3N9WR73</accession>
<gene>
    <name evidence="2" type="ORF">DLJ59_12930</name>
</gene>
<organism evidence="2 3">
    <name type="scientific">Micromonospora inaquosa</name>
    <dbReference type="NCBI Taxonomy" id="2203716"/>
    <lineage>
        <taxon>Bacteria</taxon>
        <taxon>Bacillati</taxon>
        <taxon>Actinomycetota</taxon>
        <taxon>Actinomycetes</taxon>
        <taxon>Micromonosporales</taxon>
        <taxon>Micromonosporaceae</taxon>
        <taxon>Micromonospora</taxon>
    </lineage>
</organism>
<evidence type="ECO:0000313" key="2">
    <source>
        <dbReference type="EMBL" id="RQX03260.1"/>
    </source>
</evidence>
<dbReference type="SUPFAM" id="SSF51430">
    <property type="entry name" value="NAD(P)-linked oxidoreductase"/>
    <property type="match status" value="1"/>
</dbReference>
<keyword evidence="3" id="KW-1185">Reference proteome</keyword>
<dbReference type="Proteomes" id="UP000282312">
    <property type="component" value="Unassembled WGS sequence"/>
</dbReference>
<dbReference type="Pfam" id="PF00248">
    <property type="entry name" value="Aldo_ket_red"/>
    <property type="match status" value="1"/>
</dbReference>
<sequence>MMARALPRRPEVRLTELGFGAAQGGNLYRTTTDEEFASAVDAAWEAGVRYFDTAPHYGLGLSERRLGAALRQRQRDEYVVSTKVGRLLVPSPEDAHLRDSDGFDVPATHRRVWDFSRDGVLRSIESSLDRTGLDRIDIVYLHDPDDHWEQAAQEAVPALIDLRDQGVVGAIGAGMNQSAMLARFVRETDVDVMMCAGRYTLLEQGAAGDLLPAAENRGVGVVIAGVYNSGLLSRDRPPADAVYNYQQAPAALIERARRIATVCEMYGVTLPQAALAFVRRHPAVVSTVVGVRNEAQVAETVRRSGIVVPDELWDDLAAAGLLAAPPGQRSSARPD</sequence>
<dbReference type="InterPro" id="IPR020471">
    <property type="entry name" value="AKR"/>
</dbReference>
<evidence type="ECO:0000259" key="1">
    <source>
        <dbReference type="Pfam" id="PF00248"/>
    </source>
</evidence>
<dbReference type="EMBL" id="QGSZ01000194">
    <property type="protein sequence ID" value="RQX03260.1"/>
    <property type="molecule type" value="Genomic_DNA"/>
</dbReference>
<feature type="domain" description="NADP-dependent oxidoreductase" evidence="1">
    <location>
        <begin position="16"/>
        <end position="317"/>
    </location>
</feature>
<dbReference type="AlphaFoldDB" id="A0A3N9WR73"/>